<dbReference type="PROSITE" id="PS01124">
    <property type="entry name" value="HTH_ARAC_FAMILY_2"/>
    <property type="match status" value="1"/>
</dbReference>
<keyword evidence="1" id="KW-0805">Transcription regulation</keyword>
<organism evidence="5 6">
    <name type="scientific">Belliella filtrata</name>
    <dbReference type="NCBI Taxonomy" id="2923435"/>
    <lineage>
        <taxon>Bacteria</taxon>
        <taxon>Pseudomonadati</taxon>
        <taxon>Bacteroidota</taxon>
        <taxon>Cytophagia</taxon>
        <taxon>Cytophagales</taxon>
        <taxon>Cyclobacteriaceae</taxon>
        <taxon>Belliella</taxon>
    </lineage>
</organism>
<evidence type="ECO:0000259" key="4">
    <source>
        <dbReference type="PROSITE" id="PS01124"/>
    </source>
</evidence>
<reference evidence="5" key="1">
    <citation type="submission" date="2022-03" db="EMBL/GenBank/DDBJ databases">
        <title>De novo assembled genomes of Belliella spp. (Cyclobacteriaceae) strains.</title>
        <authorList>
            <person name="Szabo A."/>
            <person name="Korponai K."/>
            <person name="Felfoldi T."/>
        </authorList>
    </citation>
    <scope>NUCLEOTIDE SEQUENCE</scope>
    <source>
        <strain evidence="5">DSM 111904</strain>
    </source>
</reference>
<accession>A0ABS9V040</accession>
<dbReference type="EMBL" id="JAKZGP010000022">
    <property type="protein sequence ID" value="MCH7409773.1"/>
    <property type="molecule type" value="Genomic_DNA"/>
</dbReference>
<dbReference type="Gene3D" id="1.10.10.60">
    <property type="entry name" value="Homeodomain-like"/>
    <property type="match status" value="2"/>
</dbReference>
<dbReference type="InterPro" id="IPR020449">
    <property type="entry name" value="Tscrpt_reg_AraC-type_HTH"/>
</dbReference>
<dbReference type="RefSeq" id="WP_241348101.1">
    <property type="nucleotide sequence ID" value="NZ_JAKZGP010000022.1"/>
</dbReference>
<sequence length="333" mass="37739">MTIKGETTSKHFGGIFEKMISKDQQSDVLWDLTIENGSNVNSLVGSEVNAVRLIEFISDKIYYCHAKTEEIGTKSVTVKPRKDCLQINFCLAGSLTYENSSREVIYQANENEANLLYYNCEEVSIQSSLPFEGLIFNIHLGHIEHTFPDLFQKIQGLIANTKKASVGIFSKRPIPLSPSLRAMLQDFVSKKYQGCFMKHYVELKTLEFLIALIDDSENMDQAPAMKLSPEDLQKMEEAKSILLDRMSNPPSIKELAQLVGTNEFDLKRKFKQAFGNTVFGFLQAHRMQVAKQLLEQSDKLISEIAEHLGYVHATHFTSAFKKAFGILPKELRK</sequence>
<dbReference type="Pfam" id="PF12833">
    <property type="entry name" value="HTH_18"/>
    <property type="match status" value="1"/>
</dbReference>
<dbReference type="SMART" id="SM00342">
    <property type="entry name" value="HTH_ARAC"/>
    <property type="match status" value="1"/>
</dbReference>
<evidence type="ECO:0000256" key="1">
    <source>
        <dbReference type="ARBA" id="ARBA00023015"/>
    </source>
</evidence>
<keyword evidence="6" id="KW-1185">Reference proteome</keyword>
<dbReference type="InterPro" id="IPR018060">
    <property type="entry name" value="HTH_AraC"/>
</dbReference>
<keyword evidence="2" id="KW-0238">DNA-binding</keyword>
<protein>
    <submittedName>
        <fullName evidence="5">AraC family transcriptional regulator</fullName>
    </submittedName>
</protein>
<comment type="caution">
    <text evidence="5">The sequence shown here is derived from an EMBL/GenBank/DDBJ whole genome shotgun (WGS) entry which is preliminary data.</text>
</comment>
<evidence type="ECO:0000313" key="6">
    <source>
        <dbReference type="Proteomes" id="UP001165489"/>
    </source>
</evidence>
<dbReference type="InterPro" id="IPR009057">
    <property type="entry name" value="Homeodomain-like_sf"/>
</dbReference>
<name>A0ABS9V040_9BACT</name>
<dbReference type="PROSITE" id="PS00041">
    <property type="entry name" value="HTH_ARAC_FAMILY_1"/>
    <property type="match status" value="1"/>
</dbReference>
<dbReference type="PANTHER" id="PTHR47893">
    <property type="entry name" value="REGULATORY PROTEIN PCHR"/>
    <property type="match status" value="1"/>
</dbReference>
<dbReference type="PRINTS" id="PR00032">
    <property type="entry name" value="HTHARAC"/>
</dbReference>
<evidence type="ECO:0000313" key="5">
    <source>
        <dbReference type="EMBL" id="MCH7409773.1"/>
    </source>
</evidence>
<keyword evidence="3" id="KW-0804">Transcription</keyword>
<dbReference type="InterPro" id="IPR053142">
    <property type="entry name" value="PchR_regulatory_protein"/>
</dbReference>
<dbReference type="SUPFAM" id="SSF46689">
    <property type="entry name" value="Homeodomain-like"/>
    <property type="match status" value="2"/>
</dbReference>
<dbReference type="PANTHER" id="PTHR47893:SF1">
    <property type="entry name" value="REGULATORY PROTEIN PCHR"/>
    <property type="match status" value="1"/>
</dbReference>
<dbReference type="Proteomes" id="UP001165489">
    <property type="component" value="Unassembled WGS sequence"/>
</dbReference>
<evidence type="ECO:0000256" key="2">
    <source>
        <dbReference type="ARBA" id="ARBA00023125"/>
    </source>
</evidence>
<evidence type="ECO:0000256" key="3">
    <source>
        <dbReference type="ARBA" id="ARBA00023163"/>
    </source>
</evidence>
<feature type="domain" description="HTH araC/xylS-type" evidence="4">
    <location>
        <begin position="236"/>
        <end position="333"/>
    </location>
</feature>
<proteinExistence type="predicted"/>
<dbReference type="InterPro" id="IPR018062">
    <property type="entry name" value="HTH_AraC-typ_CS"/>
</dbReference>
<gene>
    <name evidence="5" type="ORF">MM239_10240</name>
</gene>